<sequence length="72" mass="7828">MITTARNRRAVRRVLATVVAAVITAVTWLGHVLALLAGAVDALVTALLGVPRMAYGARRFADVIRETWKEDL</sequence>
<dbReference type="RefSeq" id="WP_185089545.1">
    <property type="nucleotide sequence ID" value="NZ_JACHJB010000004.1"/>
</dbReference>
<evidence type="ECO:0000256" key="1">
    <source>
        <dbReference type="SAM" id="Phobius"/>
    </source>
</evidence>
<name>A0A7X0F0Z6_9ACTN</name>
<reference evidence="2 3" key="1">
    <citation type="submission" date="2020-08" db="EMBL/GenBank/DDBJ databases">
        <title>Sequencing the genomes of 1000 actinobacteria strains.</title>
        <authorList>
            <person name="Klenk H.-P."/>
        </authorList>
    </citation>
    <scope>NUCLEOTIDE SEQUENCE [LARGE SCALE GENOMIC DNA]</scope>
    <source>
        <strain evidence="2 3">DSM 45913</strain>
    </source>
</reference>
<dbReference type="Proteomes" id="UP000583800">
    <property type="component" value="Unassembled WGS sequence"/>
</dbReference>
<evidence type="ECO:0000313" key="3">
    <source>
        <dbReference type="Proteomes" id="UP000583800"/>
    </source>
</evidence>
<keyword evidence="1" id="KW-0812">Transmembrane</keyword>
<proteinExistence type="predicted"/>
<gene>
    <name evidence="2" type="ORF">FHU36_008440</name>
</gene>
<organism evidence="2 3">
    <name type="scientific">Nonomuraea muscovyensis</name>
    <dbReference type="NCBI Taxonomy" id="1124761"/>
    <lineage>
        <taxon>Bacteria</taxon>
        <taxon>Bacillati</taxon>
        <taxon>Actinomycetota</taxon>
        <taxon>Actinomycetes</taxon>
        <taxon>Streptosporangiales</taxon>
        <taxon>Streptosporangiaceae</taxon>
        <taxon>Nonomuraea</taxon>
    </lineage>
</organism>
<evidence type="ECO:0000313" key="2">
    <source>
        <dbReference type="EMBL" id="MBB6351857.1"/>
    </source>
</evidence>
<dbReference type="EMBL" id="JACHJB010000004">
    <property type="protein sequence ID" value="MBB6351857.1"/>
    <property type="molecule type" value="Genomic_DNA"/>
</dbReference>
<keyword evidence="3" id="KW-1185">Reference proteome</keyword>
<feature type="transmembrane region" description="Helical" evidence="1">
    <location>
        <begin position="12"/>
        <end position="29"/>
    </location>
</feature>
<keyword evidence="1" id="KW-1133">Transmembrane helix</keyword>
<dbReference type="AlphaFoldDB" id="A0A7X0F0Z6"/>
<accession>A0A7X0F0Z6</accession>
<keyword evidence="1" id="KW-0472">Membrane</keyword>
<protein>
    <submittedName>
        <fullName evidence="2">Uncharacterized protein</fullName>
    </submittedName>
</protein>
<comment type="caution">
    <text evidence="2">The sequence shown here is derived from an EMBL/GenBank/DDBJ whole genome shotgun (WGS) entry which is preliminary data.</text>
</comment>